<dbReference type="Gene3D" id="2.160.10.10">
    <property type="entry name" value="Hexapeptide repeat proteins"/>
    <property type="match status" value="1"/>
</dbReference>
<dbReference type="AlphaFoldDB" id="A0A9D9HS75"/>
<dbReference type="EMBL" id="JADIMG010000004">
    <property type="protein sequence ID" value="MBO8458816.1"/>
    <property type="molecule type" value="Genomic_DNA"/>
</dbReference>
<evidence type="ECO:0000256" key="3">
    <source>
        <dbReference type="ARBA" id="ARBA00023315"/>
    </source>
</evidence>
<dbReference type="InterPro" id="IPR011004">
    <property type="entry name" value="Trimer_LpxA-like_sf"/>
</dbReference>
<keyword evidence="1" id="KW-0808">Transferase</keyword>
<organism evidence="4 5">
    <name type="scientific">Candidatus Gallipaludibacter merdavium</name>
    <dbReference type="NCBI Taxonomy" id="2840839"/>
    <lineage>
        <taxon>Bacteria</taxon>
        <taxon>Pseudomonadati</taxon>
        <taxon>Bacteroidota</taxon>
        <taxon>Bacteroidia</taxon>
        <taxon>Bacteroidales</taxon>
        <taxon>Candidatus Gallipaludibacter</taxon>
    </lineage>
</organism>
<comment type="caution">
    <text evidence="4">The sequence shown here is derived from an EMBL/GenBank/DDBJ whole genome shotgun (WGS) entry which is preliminary data.</text>
</comment>
<protein>
    <submittedName>
        <fullName evidence="4">Acyltransferase</fullName>
    </submittedName>
</protein>
<keyword evidence="3 4" id="KW-0012">Acyltransferase</keyword>
<dbReference type="InterPro" id="IPR018357">
    <property type="entry name" value="Hexapep_transf_CS"/>
</dbReference>
<reference evidence="4" key="1">
    <citation type="submission" date="2020-10" db="EMBL/GenBank/DDBJ databases">
        <authorList>
            <person name="Gilroy R."/>
        </authorList>
    </citation>
    <scope>NUCLEOTIDE SEQUENCE</scope>
    <source>
        <strain evidence="4">G3-3990</strain>
    </source>
</reference>
<dbReference type="PROSITE" id="PS00101">
    <property type="entry name" value="HEXAPEP_TRANSFERASES"/>
    <property type="match status" value="1"/>
</dbReference>
<accession>A0A9D9HS75</accession>
<evidence type="ECO:0000256" key="1">
    <source>
        <dbReference type="ARBA" id="ARBA00022679"/>
    </source>
</evidence>
<reference evidence="4" key="2">
    <citation type="journal article" date="2021" name="PeerJ">
        <title>Extensive microbial diversity within the chicken gut microbiome revealed by metagenomics and culture.</title>
        <authorList>
            <person name="Gilroy R."/>
            <person name="Ravi A."/>
            <person name="Getino M."/>
            <person name="Pursley I."/>
            <person name="Horton D.L."/>
            <person name="Alikhan N.F."/>
            <person name="Baker D."/>
            <person name="Gharbi K."/>
            <person name="Hall N."/>
            <person name="Watson M."/>
            <person name="Adriaenssens E.M."/>
            <person name="Foster-Nyarko E."/>
            <person name="Jarju S."/>
            <person name="Secka A."/>
            <person name="Antonio M."/>
            <person name="Oren A."/>
            <person name="Chaudhuri R.R."/>
            <person name="La Ragione R."/>
            <person name="Hildebrand F."/>
            <person name="Pallen M.J."/>
        </authorList>
    </citation>
    <scope>NUCLEOTIDE SEQUENCE</scope>
    <source>
        <strain evidence="4">G3-3990</strain>
    </source>
</reference>
<dbReference type="Proteomes" id="UP000823641">
    <property type="component" value="Unassembled WGS sequence"/>
</dbReference>
<dbReference type="PANTHER" id="PTHR23416:SF78">
    <property type="entry name" value="LIPOPOLYSACCHARIDE BIOSYNTHESIS O-ACETYL TRANSFERASE WBBJ-RELATED"/>
    <property type="match status" value="1"/>
</dbReference>
<dbReference type="Pfam" id="PF00132">
    <property type="entry name" value="Hexapep"/>
    <property type="match status" value="1"/>
</dbReference>
<name>A0A9D9HS75_9BACT</name>
<evidence type="ECO:0000313" key="5">
    <source>
        <dbReference type="Proteomes" id="UP000823641"/>
    </source>
</evidence>
<dbReference type="SUPFAM" id="SSF51161">
    <property type="entry name" value="Trimeric LpxA-like enzymes"/>
    <property type="match status" value="1"/>
</dbReference>
<dbReference type="InterPro" id="IPR051159">
    <property type="entry name" value="Hexapeptide_acetyltransf"/>
</dbReference>
<dbReference type="PANTHER" id="PTHR23416">
    <property type="entry name" value="SIALIC ACID SYNTHASE-RELATED"/>
    <property type="match status" value="1"/>
</dbReference>
<dbReference type="InterPro" id="IPR001451">
    <property type="entry name" value="Hexapep"/>
</dbReference>
<dbReference type="GO" id="GO:0016746">
    <property type="term" value="F:acyltransferase activity"/>
    <property type="evidence" value="ECO:0007669"/>
    <property type="project" value="UniProtKB-KW"/>
</dbReference>
<proteinExistence type="predicted"/>
<sequence length="209" mass="23116">MKTFVFMLGRFWSYICPLWLVEKINSTMIFLYTGYYAGKFKSFGEDSLIFPAFRLTCGLKHVKVGNRVKIGRSVELTAVDNYNGQFFKPEIVIGDRTIIRDYSQITAINSIRIGNGVLTGPNILITDNAHGASVANLLDVEPNIRLLFSKGPVIIEDNVWIGTKVSIMPGVHIGRGAIIAANSVVTHDVPPYCVVAGIPAKVVKVMRER</sequence>
<evidence type="ECO:0000256" key="2">
    <source>
        <dbReference type="ARBA" id="ARBA00022737"/>
    </source>
</evidence>
<gene>
    <name evidence="4" type="ORF">IAA73_00560</name>
</gene>
<evidence type="ECO:0000313" key="4">
    <source>
        <dbReference type="EMBL" id="MBO8458816.1"/>
    </source>
</evidence>
<keyword evidence="2" id="KW-0677">Repeat</keyword>
<dbReference type="CDD" id="cd04647">
    <property type="entry name" value="LbH_MAT_like"/>
    <property type="match status" value="1"/>
</dbReference>